<keyword evidence="2 5" id="KW-0812">Transmembrane</keyword>
<evidence type="ECO:0000256" key="2">
    <source>
        <dbReference type="ARBA" id="ARBA00022692"/>
    </source>
</evidence>
<accession>A0A327NGE5</accession>
<feature type="transmembrane region" description="Helical" evidence="5">
    <location>
        <begin position="76"/>
        <end position="94"/>
    </location>
</feature>
<dbReference type="InterPro" id="IPR020846">
    <property type="entry name" value="MFS_dom"/>
</dbReference>
<name>A0A327NGE5_9BACT</name>
<dbReference type="Gene3D" id="1.20.1250.20">
    <property type="entry name" value="MFS general substrate transporter like domains"/>
    <property type="match status" value="2"/>
</dbReference>
<feature type="transmembrane region" description="Helical" evidence="5">
    <location>
        <begin position="381"/>
        <end position="404"/>
    </location>
</feature>
<dbReference type="SUPFAM" id="SSF103473">
    <property type="entry name" value="MFS general substrate transporter"/>
    <property type="match status" value="1"/>
</dbReference>
<evidence type="ECO:0000313" key="8">
    <source>
        <dbReference type="Proteomes" id="UP000249016"/>
    </source>
</evidence>
<dbReference type="OrthoDB" id="9781156at2"/>
<evidence type="ECO:0000256" key="1">
    <source>
        <dbReference type="ARBA" id="ARBA00004141"/>
    </source>
</evidence>
<dbReference type="InterPro" id="IPR011701">
    <property type="entry name" value="MFS"/>
</dbReference>
<evidence type="ECO:0000313" key="7">
    <source>
        <dbReference type="EMBL" id="RAI73349.1"/>
    </source>
</evidence>
<evidence type="ECO:0000256" key="3">
    <source>
        <dbReference type="ARBA" id="ARBA00022989"/>
    </source>
</evidence>
<dbReference type="PANTHER" id="PTHR11662:SF285">
    <property type="entry name" value="HEXURONATE TRANSPORTER"/>
    <property type="match status" value="1"/>
</dbReference>
<comment type="caution">
    <text evidence="7">The sequence shown here is derived from an EMBL/GenBank/DDBJ whole genome shotgun (WGS) entry which is preliminary data.</text>
</comment>
<dbReference type="AlphaFoldDB" id="A0A327NGE5"/>
<dbReference type="InterPro" id="IPR050382">
    <property type="entry name" value="MFS_Na/Anion_cotransporter"/>
</dbReference>
<evidence type="ECO:0000256" key="4">
    <source>
        <dbReference type="ARBA" id="ARBA00023136"/>
    </source>
</evidence>
<dbReference type="GO" id="GO:0015134">
    <property type="term" value="F:hexuronate transmembrane transporter activity"/>
    <property type="evidence" value="ECO:0007669"/>
    <property type="project" value="TreeGrafter"/>
</dbReference>
<keyword evidence="3 5" id="KW-1133">Transmembrane helix</keyword>
<dbReference type="InterPro" id="IPR000849">
    <property type="entry name" value="Sugar_P_transporter"/>
</dbReference>
<gene>
    <name evidence="7" type="ORF">HMF3257_00885</name>
</gene>
<keyword evidence="4 5" id="KW-0472">Membrane</keyword>
<dbReference type="PROSITE" id="PS50850">
    <property type="entry name" value="MFS"/>
    <property type="match status" value="1"/>
</dbReference>
<protein>
    <submittedName>
        <fullName evidence="7">MFS transporter</fullName>
    </submittedName>
</protein>
<dbReference type="EMBL" id="QLII01000001">
    <property type="protein sequence ID" value="RAI73349.1"/>
    <property type="molecule type" value="Genomic_DNA"/>
</dbReference>
<comment type="subcellular location">
    <subcellularLocation>
        <location evidence="1">Membrane</location>
        <topology evidence="1">Multi-pass membrane protein</topology>
    </subcellularLocation>
</comment>
<dbReference type="Proteomes" id="UP000249016">
    <property type="component" value="Unassembled WGS sequence"/>
</dbReference>
<feature type="transmembrane region" description="Helical" evidence="5">
    <location>
        <begin position="330"/>
        <end position="361"/>
    </location>
</feature>
<dbReference type="Pfam" id="PF07690">
    <property type="entry name" value="MFS_1"/>
    <property type="match status" value="1"/>
</dbReference>
<dbReference type="PIRSF" id="PIRSF002808">
    <property type="entry name" value="Hexose_phosphate_transp"/>
    <property type="match status" value="1"/>
</dbReference>
<feature type="transmembrane region" description="Helical" evidence="5">
    <location>
        <begin position="190"/>
        <end position="209"/>
    </location>
</feature>
<feature type="transmembrane region" description="Helical" evidence="5">
    <location>
        <begin position="101"/>
        <end position="119"/>
    </location>
</feature>
<evidence type="ECO:0000259" key="6">
    <source>
        <dbReference type="PROSITE" id="PS50850"/>
    </source>
</evidence>
<feature type="transmembrane region" description="Helical" evidence="5">
    <location>
        <begin position="289"/>
        <end position="310"/>
    </location>
</feature>
<dbReference type="PANTHER" id="PTHR11662">
    <property type="entry name" value="SOLUTE CARRIER FAMILY 17"/>
    <property type="match status" value="1"/>
</dbReference>
<feature type="domain" description="Major facilitator superfamily (MFS) profile" evidence="6">
    <location>
        <begin position="14"/>
        <end position="439"/>
    </location>
</feature>
<feature type="transmembrane region" description="Helical" evidence="5">
    <location>
        <begin position="416"/>
        <end position="435"/>
    </location>
</feature>
<evidence type="ECO:0000256" key="5">
    <source>
        <dbReference type="SAM" id="Phobius"/>
    </source>
</evidence>
<dbReference type="CDD" id="cd17319">
    <property type="entry name" value="MFS_ExuT_GudP_like"/>
    <property type="match status" value="1"/>
</dbReference>
<reference evidence="7 8" key="1">
    <citation type="submission" date="2018-06" db="EMBL/GenBank/DDBJ databases">
        <title>Spirosoma sp. HMF3257 Genome sequencing and assembly.</title>
        <authorList>
            <person name="Kang H."/>
            <person name="Cha I."/>
            <person name="Kim H."/>
            <person name="Kang J."/>
            <person name="Joh K."/>
        </authorList>
    </citation>
    <scope>NUCLEOTIDE SEQUENCE [LARGE SCALE GENOMIC DNA]</scope>
    <source>
        <strain evidence="7 8">HMF3257</strain>
    </source>
</reference>
<keyword evidence="8" id="KW-1185">Reference proteome</keyword>
<feature type="transmembrane region" description="Helical" evidence="5">
    <location>
        <begin position="162"/>
        <end position="183"/>
    </location>
</feature>
<dbReference type="InterPro" id="IPR036259">
    <property type="entry name" value="MFS_trans_sf"/>
</dbReference>
<proteinExistence type="predicted"/>
<dbReference type="GO" id="GO:0016020">
    <property type="term" value="C:membrane"/>
    <property type="evidence" value="ECO:0007669"/>
    <property type="project" value="UniProtKB-SubCell"/>
</dbReference>
<sequence length="458" mass="50868">MQTPTTSGRFRWRIVALLFLATTINYVDRQVLSFTMTDDLFRKEMLGLAPDRNGAPTLLTKEATDRFKVLYGDVDAAFKFAYAIGFLLVGWLIDRIGTRRGFSLGIIVWSIAAVLTTFVNNMAGLRWTRAFLGLGESANFPSSVKTVADWFPKNERSFAHGLFNAGTNVGIILTALIVPYLILQFGWRSSFLITGLLGFGLLILWWFTYSKPERSTKLSAEELAYIRSDNEKVAPRTVSWGQLLGYKQTWAFAIGKLLADPIWWFYMSWLPDFFNSNDALDQKLDLKSFGMPFLIIYAVSDAGSIFFGWLSTQFMKRGWSANRARKTTMLICALCVVPIFFAAQTSSLTVAIALISLATAAHQGWAANMYTFASDLFPKNVVASVSGIGGMFGSVGGILLSLLAGRIITAFGYRPMFIIASCSYLLALVIIHLVLPKLEPVKAEELEKSGHWLVGSRS</sequence>
<dbReference type="RefSeq" id="WP_111340230.1">
    <property type="nucleotide sequence ID" value="NZ_QLII01000001.1"/>
</dbReference>
<organism evidence="7 8">
    <name type="scientific">Spirosoma telluris</name>
    <dbReference type="NCBI Taxonomy" id="2183553"/>
    <lineage>
        <taxon>Bacteria</taxon>
        <taxon>Pseudomonadati</taxon>
        <taxon>Bacteroidota</taxon>
        <taxon>Cytophagia</taxon>
        <taxon>Cytophagales</taxon>
        <taxon>Cytophagaceae</taxon>
        <taxon>Spirosoma</taxon>
    </lineage>
</organism>